<evidence type="ECO:0000256" key="2">
    <source>
        <dbReference type="ARBA" id="ARBA00001946"/>
    </source>
</evidence>
<comment type="caution">
    <text evidence="10">The sequence shown here is derived from an EMBL/GenBank/DDBJ whole genome shotgun (WGS) entry which is preliminary data.</text>
</comment>
<dbReference type="Pfam" id="PF00809">
    <property type="entry name" value="Pterin_bind"/>
    <property type="match status" value="1"/>
</dbReference>
<proteinExistence type="predicted"/>
<evidence type="ECO:0000256" key="3">
    <source>
        <dbReference type="ARBA" id="ARBA00004763"/>
    </source>
</evidence>
<evidence type="ECO:0000256" key="1">
    <source>
        <dbReference type="ARBA" id="ARBA00000012"/>
    </source>
</evidence>
<protein>
    <recommendedName>
        <fullName evidence="4">dihydropteroate synthase</fullName>
        <ecNumber evidence="4">2.5.1.15</ecNumber>
    </recommendedName>
</protein>
<keyword evidence="8" id="KW-0289">Folate biosynthesis</keyword>
<dbReference type="InterPro" id="IPR000489">
    <property type="entry name" value="Pterin-binding_dom"/>
</dbReference>
<dbReference type="Gene3D" id="3.20.20.20">
    <property type="entry name" value="Dihydropteroate synthase-like"/>
    <property type="match status" value="1"/>
</dbReference>
<gene>
    <name evidence="10" type="primary">folP</name>
    <name evidence="10" type="ORF">FGU65_12195</name>
</gene>
<keyword evidence="11" id="KW-1185">Reference proteome</keyword>
<dbReference type="EC" id="2.5.1.15" evidence="4"/>
<dbReference type="InterPro" id="IPR045031">
    <property type="entry name" value="DHP_synth-like"/>
</dbReference>
<comment type="pathway">
    <text evidence="3">Cofactor biosynthesis; tetrahydrofolate biosynthesis; 7,8-dihydrofolate from 2-amino-4-hydroxy-6-hydroxymethyl-7,8-dihydropteridine diphosphate and 4-aminobenzoate: step 1/2.</text>
</comment>
<dbReference type="PROSITE" id="PS50972">
    <property type="entry name" value="PTERIN_BINDING"/>
    <property type="match status" value="1"/>
</dbReference>
<comment type="cofactor">
    <cofactor evidence="2">
        <name>Mg(2+)</name>
        <dbReference type="ChEBI" id="CHEBI:18420"/>
    </cofactor>
</comment>
<keyword evidence="6" id="KW-0479">Metal-binding</keyword>
<sequence length="269" mass="28984">MRPCVIDGIRIGGGAPVRLMGVINCSPESFYSGSYAAAPDVYDRAARMHEQGADLLDIGARSTAPAAPPLSVAEEITRIDAALTELDGTGFPVSVDTVHPEVLEVCLRHEIHGINDIRGLADADFARLAAESGLPVVAMASVTRPGDAVGFDATLQALRAVQERCVRYGIENYILDPGVGRWTPERSSEDDWEICRRFDEFQALDRPLLAAISRKTFIGDLLGRPAQGRLAGTLAATLMLIERGAAAVRCHDVQETADLLKVYEEMVKA</sequence>
<dbReference type="RefSeq" id="WP_301664817.1">
    <property type="nucleotide sequence ID" value="NZ_VCYH01000008.1"/>
</dbReference>
<dbReference type="EMBL" id="VCYH01000008">
    <property type="protein sequence ID" value="MDN7025642.1"/>
    <property type="molecule type" value="Genomic_DNA"/>
</dbReference>
<dbReference type="PROSITE" id="PS00793">
    <property type="entry name" value="DHPS_2"/>
    <property type="match status" value="1"/>
</dbReference>
<dbReference type="SUPFAM" id="SSF51717">
    <property type="entry name" value="Dihydropteroate synthetase-like"/>
    <property type="match status" value="1"/>
</dbReference>
<evidence type="ECO:0000313" key="11">
    <source>
        <dbReference type="Proteomes" id="UP001168338"/>
    </source>
</evidence>
<evidence type="ECO:0000256" key="7">
    <source>
        <dbReference type="ARBA" id="ARBA00022842"/>
    </source>
</evidence>
<evidence type="ECO:0000259" key="9">
    <source>
        <dbReference type="PROSITE" id="PS50972"/>
    </source>
</evidence>
<dbReference type="Proteomes" id="UP001168338">
    <property type="component" value="Unassembled WGS sequence"/>
</dbReference>
<keyword evidence="7" id="KW-0460">Magnesium</keyword>
<dbReference type="InterPro" id="IPR006390">
    <property type="entry name" value="DHP_synth_dom"/>
</dbReference>
<dbReference type="PANTHER" id="PTHR20941:SF1">
    <property type="entry name" value="FOLIC ACID SYNTHESIS PROTEIN FOL1"/>
    <property type="match status" value="1"/>
</dbReference>
<comment type="catalytic activity">
    <reaction evidence="1">
        <text>(7,8-dihydropterin-6-yl)methyl diphosphate + 4-aminobenzoate = 7,8-dihydropteroate + diphosphate</text>
        <dbReference type="Rhea" id="RHEA:19949"/>
        <dbReference type="ChEBI" id="CHEBI:17836"/>
        <dbReference type="ChEBI" id="CHEBI:17839"/>
        <dbReference type="ChEBI" id="CHEBI:33019"/>
        <dbReference type="ChEBI" id="CHEBI:72950"/>
        <dbReference type="EC" id="2.5.1.15"/>
    </reaction>
</comment>
<dbReference type="NCBIfam" id="TIGR01496">
    <property type="entry name" value="DHPS"/>
    <property type="match status" value="1"/>
</dbReference>
<feature type="domain" description="Pterin-binding" evidence="9">
    <location>
        <begin position="17"/>
        <end position="261"/>
    </location>
</feature>
<dbReference type="InterPro" id="IPR011005">
    <property type="entry name" value="Dihydropteroate_synth-like_sf"/>
</dbReference>
<evidence type="ECO:0000313" key="10">
    <source>
        <dbReference type="EMBL" id="MDN7025642.1"/>
    </source>
</evidence>
<accession>A0ABT8MCG4</accession>
<dbReference type="PANTHER" id="PTHR20941">
    <property type="entry name" value="FOLATE SYNTHESIS PROTEINS"/>
    <property type="match status" value="1"/>
</dbReference>
<reference evidence="10" key="1">
    <citation type="submission" date="2019-05" db="EMBL/GenBank/DDBJ databases">
        <title>Methanoculleus sp. FWC-SCC1, a methanogenic archaeon isolated from deep marine cold seep.</title>
        <authorList>
            <person name="Chen Y.-W."/>
            <person name="Chen S.-C."/>
            <person name="Teng N.-H."/>
            <person name="Lai M.-C."/>
        </authorList>
    </citation>
    <scope>NUCLEOTIDE SEQUENCE</scope>
    <source>
        <strain evidence="10">FWC-SCC1</strain>
    </source>
</reference>
<dbReference type="GO" id="GO:0004156">
    <property type="term" value="F:dihydropteroate synthase activity"/>
    <property type="evidence" value="ECO:0007669"/>
    <property type="project" value="UniProtKB-EC"/>
</dbReference>
<evidence type="ECO:0000256" key="6">
    <source>
        <dbReference type="ARBA" id="ARBA00022723"/>
    </source>
</evidence>
<evidence type="ECO:0000256" key="5">
    <source>
        <dbReference type="ARBA" id="ARBA00022679"/>
    </source>
</evidence>
<evidence type="ECO:0000256" key="8">
    <source>
        <dbReference type="ARBA" id="ARBA00022909"/>
    </source>
</evidence>
<evidence type="ECO:0000256" key="4">
    <source>
        <dbReference type="ARBA" id="ARBA00012458"/>
    </source>
</evidence>
<keyword evidence="5 10" id="KW-0808">Transferase</keyword>
<name>A0ABT8MCG4_9EURY</name>
<organism evidence="10 11">
    <name type="scientific">Methanoculleus frigidifontis</name>
    <dbReference type="NCBI Taxonomy" id="2584085"/>
    <lineage>
        <taxon>Archaea</taxon>
        <taxon>Methanobacteriati</taxon>
        <taxon>Methanobacteriota</taxon>
        <taxon>Stenosarchaea group</taxon>
        <taxon>Methanomicrobia</taxon>
        <taxon>Methanomicrobiales</taxon>
        <taxon>Methanomicrobiaceae</taxon>
        <taxon>Methanoculleus</taxon>
    </lineage>
</organism>